<dbReference type="SMART" id="SM00382">
    <property type="entry name" value="AAA"/>
    <property type="match status" value="1"/>
</dbReference>
<organism evidence="6 7">
    <name type="scientific">Rhodovulum steppense</name>
    <dbReference type="NCBI Taxonomy" id="540251"/>
    <lineage>
        <taxon>Bacteria</taxon>
        <taxon>Pseudomonadati</taxon>
        <taxon>Pseudomonadota</taxon>
        <taxon>Alphaproteobacteria</taxon>
        <taxon>Rhodobacterales</taxon>
        <taxon>Paracoccaceae</taxon>
        <taxon>Rhodovulum</taxon>
    </lineage>
</organism>
<dbReference type="PROSITE" id="PS50893">
    <property type="entry name" value="ABC_TRANSPORTER_2"/>
    <property type="match status" value="1"/>
</dbReference>
<dbReference type="Pfam" id="PF00005">
    <property type="entry name" value="ABC_tran"/>
    <property type="match status" value="1"/>
</dbReference>
<dbReference type="InterPro" id="IPR005670">
    <property type="entry name" value="PstB-like"/>
</dbReference>
<dbReference type="SUPFAM" id="SSF52540">
    <property type="entry name" value="P-loop containing nucleoside triphosphate hydrolases"/>
    <property type="match status" value="1"/>
</dbReference>
<dbReference type="GO" id="GO:0016020">
    <property type="term" value="C:membrane"/>
    <property type="evidence" value="ECO:0007669"/>
    <property type="project" value="InterPro"/>
</dbReference>
<dbReference type="GO" id="GO:0035435">
    <property type="term" value="P:phosphate ion transmembrane transport"/>
    <property type="evidence" value="ECO:0007669"/>
    <property type="project" value="InterPro"/>
</dbReference>
<dbReference type="OrthoDB" id="9802264at2"/>
<keyword evidence="2" id="KW-0592">Phosphate transport</keyword>
<dbReference type="CDD" id="cd03260">
    <property type="entry name" value="ABC_PstB_phosphate_transporter"/>
    <property type="match status" value="1"/>
</dbReference>
<feature type="domain" description="ABC transporter" evidence="5">
    <location>
        <begin position="18"/>
        <end position="260"/>
    </location>
</feature>
<keyword evidence="3" id="KW-0547">Nucleotide-binding</keyword>
<evidence type="ECO:0000256" key="4">
    <source>
        <dbReference type="ARBA" id="ARBA00022840"/>
    </source>
</evidence>
<dbReference type="InterPro" id="IPR003439">
    <property type="entry name" value="ABC_transporter-like_ATP-bd"/>
</dbReference>
<name>A0A4R1YTC6_9RHOB</name>
<dbReference type="EMBL" id="SLVM01000013">
    <property type="protein sequence ID" value="TCM83549.1"/>
    <property type="molecule type" value="Genomic_DNA"/>
</dbReference>
<dbReference type="GO" id="GO:0016887">
    <property type="term" value="F:ATP hydrolysis activity"/>
    <property type="evidence" value="ECO:0007669"/>
    <property type="project" value="InterPro"/>
</dbReference>
<dbReference type="InterPro" id="IPR003593">
    <property type="entry name" value="AAA+_ATPase"/>
</dbReference>
<dbReference type="GO" id="GO:0005315">
    <property type="term" value="F:phosphate transmembrane transporter activity"/>
    <property type="evidence" value="ECO:0007669"/>
    <property type="project" value="InterPro"/>
</dbReference>
<dbReference type="PROSITE" id="PS00211">
    <property type="entry name" value="ABC_TRANSPORTER_1"/>
    <property type="match status" value="1"/>
</dbReference>
<dbReference type="NCBIfam" id="TIGR00972">
    <property type="entry name" value="3a0107s01c2"/>
    <property type="match status" value="1"/>
</dbReference>
<dbReference type="InterPro" id="IPR017871">
    <property type="entry name" value="ABC_transporter-like_CS"/>
</dbReference>
<comment type="caution">
    <text evidence="6">The sequence shown here is derived from an EMBL/GenBank/DDBJ whole genome shotgun (WGS) entry which is preliminary data.</text>
</comment>
<dbReference type="GO" id="GO:0005524">
    <property type="term" value="F:ATP binding"/>
    <property type="evidence" value="ECO:0007669"/>
    <property type="project" value="UniProtKB-KW"/>
</dbReference>
<dbReference type="InterPro" id="IPR027417">
    <property type="entry name" value="P-loop_NTPase"/>
</dbReference>
<dbReference type="PANTHER" id="PTHR43423:SF1">
    <property type="entry name" value="ABC TRANSPORTER I FAMILY MEMBER 17"/>
    <property type="match status" value="1"/>
</dbReference>
<dbReference type="RefSeq" id="WP_132695245.1">
    <property type="nucleotide sequence ID" value="NZ_SLVM01000013.1"/>
</dbReference>
<dbReference type="Gene3D" id="3.40.50.300">
    <property type="entry name" value="P-loop containing nucleotide triphosphate hydrolases"/>
    <property type="match status" value="1"/>
</dbReference>
<keyword evidence="4 6" id="KW-0067">ATP-binding</keyword>
<evidence type="ECO:0000313" key="7">
    <source>
        <dbReference type="Proteomes" id="UP000295277"/>
    </source>
</evidence>
<dbReference type="Proteomes" id="UP000295277">
    <property type="component" value="Unassembled WGS sequence"/>
</dbReference>
<evidence type="ECO:0000256" key="1">
    <source>
        <dbReference type="ARBA" id="ARBA00022448"/>
    </source>
</evidence>
<reference evidence="6 7" key="1">
    <citation type="submission" date="2019-03" db="EMBL/GenBank/DDBJ databases">
        <title>Genomic Encyclopedia of Type Strains, Phase IV (KMG-IV): sequencing the most valuable type-strain genomes for metagenomic binning, comparative biology and taxonomic classification.</title>
        <authorList>
            <person name="Goeker M."/>
        </authorList>
    </citation>
    <scope>NUCLEOTIDE SEQUENCE [LARGE SCALE GENOMIC DNA]</scope>
    <source>
        <strain evidence="6 7">DSM 21153</strain>
    </source>
</reference>
<gene>
    <name evidence="6" type="ORF">EV216_11394</name>
</gene>
<keyword evidence="1" id="KW-0813">Transport</keyword>
<dbReference type="AlphaFoldDB" id="A0A4R1YTC6"/>
<evidence type="ECO:0000256" key="2">
    <source>
        <dbReference type="ARBA" id="ARBA00022592"/>
    </source>
</evidence>
<keyword evidence="7" id="KW-1185">Reference proteome</keyword>
<dbReference type="PANTHER" id="PTHR43423">
    <property type="entry name" value="ABC TRANSPORTER I FAMILY MEMBER 17"/>
    <property type="match status" value="1"/>
</dbReference>
<sequence>MYDTPASGKTAVTNEVKIAARKVNVFYGDTHAIKDVDVEIEDKTVTAFIGPSGCGKSTFLRCLNRMNDTIDICRVEGLIALDGEDIYAPSIDPVQLRAKVGMVFQKPNPFPKSIYENVAYGPKIHGMARTRAELDEIVERALRRGAIWDEVKDRLQEPGTGLSGGQQQRLCIARAVATEPEVLLMDEPCSALDPIATAQVEELIDELREQYSVVIVTHSMQQAARVSQKTAFFHLGNLVEFGETGQIFTNPHDPRTESYITGRIG</sequence>
<accession>A0A4R1YTC6</accession>
<evidence type="ECO:0000256" key="3">
    <source>
        <dbReference type="ARBA" id="ARBA00022741"/>
    </source>
</evidence>
<evidence type="ECO:0000259" key="5">
    <source>
        <dbReference type="PROSITE" id="PS50893"/>
    </source>
</evidence>
<protein>
    <submittedName>
        <fullName evidence="6">Phosphate ABC transporter ATP-binding protein (PhoT family)</fullName>
    </submittedName>
</protein>
<proteinExistence type="predicted"/>
<evidence type="ECO:0000313" key="6">
    <source>
        <dbReference type="EMBL" id="TCM83549.1"/>
    </source>
</evidence>